<dbReference type="EMBL" id="BAAAPE010000007">
    <property type="protein sequence ID" value="GAA2075089.1"/>
    <property type="molecule type" value="Genomic_DNA"/>
</dbReference>
<organism evidence="1 2">
    <name type="scientific">Streptomyces albiaxialis</name>
    <dbReference type="NCBI Taxonomy" id="329523"/>
    <lineage>
        <taxon>Bacteria</taxon>
        <taxon>Bacillati</taxon>
        <taxon>Actinomycetota</taxon>
        <taxon>Actinomycetes</taxon>
        <taxon>Kitasatosporales</taxon>
        <taxon>Streptomycetaceae</taxon>
        <taxon>Streptomyces</taxon>
    </lineage>
</organism>
<sequence length="250" mass="27160">MFSVIVVPDGCRGPEQRERQRRLEPGQTLRFGRAEPADAGLPILHPDVPPAAGELTATGAFWTLSNFSRDRTYAVADPEGDGDHISVGPGRADAPVPFEFARVTLAGSGECPGFDVLAPRHDYLGYPEPPGAAHTESGEPFPVPFPLDRTRHYFLVLAALCEPRLRGGTGGEAAPPTAGELAERLRAVWPGVTEADIAWNLDYLGVKLRLRLPSTRLNGRRETRESLVALAIRFDLVREEHLGCLEGQLV</sequence>
<keyword evidence="2" id="KW-1185">Reference proteome</keyword>
<dbReference type="Proteomes" id="UP001500016">
    <property type="component" value="Unassembled WGS sequence"/>
</dbReference>
<comment type="caution">
    <text evidence="1">The sequence shown here is derived from an EMBL/GenBank/DDBJ whole genome shotgun (WGS) entry which is preliminary data.</text>
</comment>
<proteinExistence type="predicted"/>
<accession>A0ABP5HFK7</accession>
<evidence type="ECO:0000313" key="1">
    <source>
        <dbReference type="EMBL" id="GAA2075089.1"/>
    </source>
</evidence>
<name>A0ABP5HFK7_9ACTN</name>
<dbReference type="RefSeq" id="WP_344527946.1">
    <property type="nucleotide sequence ID" value="NZ_BAAAPE010000007.1"/>
</dbReference>
<protein>
    <submittedName>
        <fullName evidence="1">FHA domain-containing protein</fullName>
    </submittedName>
</protein>
<reference evidence="2" key="1">
    <citation type="journal article" date="2019" name="Int. J. Syst. Evol. Microbiol.">
        <title>The Global Catalogue of Microorganisms (GCM) 10K type strain sequencing project: providing services to taxonomists for standard genome sequencing and annotation.</title>
        <authorList>
            <consortium name="The Broad Institute Genomics Platform"/>
            <consortium name="The Broad Institute Genome Sequencing Center for Infectious Disease"/>
            <person name="Wu L."/>
            <person name="Ma J."/>
        </authorList>
    </citation>
    <scope>NUCLEOTIDE SEQUENCE [LARGE SCALE GENOMIC DNA]</scope>
    <source>
        <strain evidence="2">JCM 15478</strain>
    </source>
</reference>
<evidence type="ECO:0000313" key="2">
    <source>
        <dbReference type="Proteomes" id="UP001500016"/>
    </source>
</evidence>
<gene>
    <name evidence="1" type="ORF">GCM10009801_29510</name>
</gene>